<dbReference type="PANTHER" id="PTHR43240">
    <property type="entry name" value="1,4-DIHYDROXY-2-NAPHTHOYL-COA THIOESTERASE 1"/>
    <property type="match status" value="1"/>
</dbReference>
<evidence type="ECO:0000313" key="6">
    <source>
        <dbReference type="Proteomes" id="UP000231693"/>
    </source>
</evidence>
<feature type="domain" description="Thioesterase" evidence="4">
    <location>
        <begin position="83"/>
        <end position="159"/>
    </location>
</feature>
<evidence type="ECO:0000256" key="3">
    <source>
        <dbReference type="SAM" id="MobiDB-lite"/>
    </source>
</evidence>
<dbReference type="InterPro" id="IPR029069">
    <property type="entry name" value="HotDog_dom_sf"/>
</dbReference>
<protein>
    <submittedName>
        <fullName evidence="5">Uncharacterized protein (TIGR00369 family)</fullName>
    </submittedName>
</protein>
<dbReference type="Pfam" id="PF03061">
    <property type="entry name" value="4HBT"/>
    <property type="match status" value="1"/>
</dbReference>
<dbReference type="Gene3D" id="3.10.129.10">
    <property type="entry name" value="Hotdog Thioesterase"/>
    <property type="match status" value="1"/>
</dbReference>
<evidence type="ECO:0000256" key="2">
    <source>
        <dbReference type="ARBA" id="ARBA00022801"/>
    </source>
</evidence>
<dbReference type="GO" id="GO:0005829">
    <property type="term" value="C:cytosol"/>
    <property type="evidence" value="ECO:0007669"/>
    <property type="project" value="TreeGrafter"/>
</dbReference>
<dbReference type="NCBIfam" id="TIGR00369">
    <property type="entry name" value="unchar_dom_1"/>
    <property type="match status" value="1"/>
</dbReference>
<dbReference type="InterPro" id="IPR006683">
    <property type="entry name" value="Thioestr_dom"/>
</dbReference>
<organism evidence="5 6">
    <name type="scientific">Sediminihabitans luteus</name>
    <dbReference type="NCBI Taxonomy" id="1138585"/>
    <lineage>
        <taxon>Bacteria</taxon>
        <taxon>Bacillati</taxon>
        <taxon>Actinomycetota</taxon>
        <taxon>Actinomycetes</taxon>
        <taxon>Micrococcales</taxon>
        <taxon>Cellulomonadaceae</taxon>
        <taxon>Sediminihabitans</taxon>
    </lineage>
</organism>
<dbReference type="PANTHER" id="PTHR43240:SF5">
    <property type="entry name" value="1,4-DIHYDROXY-2-NAPHTHOYL-COA THIOESTERASE 1"/>
    <property type="match status" value="1"/>
</dbReference>
<dbReference type="CDD" id="cd03443">
    <property type="entry name" value="PaaI_thioesterase"/>
    <property type="match status" value="1"/>
</dbReference>
<dbReference type="EMBL" id="PGFE01000002">
    <property type="protein sequence ID" value="PJJ74327.1"/>
    <property type="molecule type" value="Genomic_DNA"/>
</dbReference>
<dbReference type="SUPFAM" id="SSF54637">
    <property type="entry name" value="Thioesterase/thiol ester dehydrase-isomerase"/>
    <property type="match status" value="1"/>
</dbReference>
<keyword evidence="6" id="KW-1185">Reference proteome</keyword>
<comment type="caution">
    <text evidence="5">The sequence shown here is derived from an EMBL/GenBank/DDBJ whole genome shotgun (WGS) entry which is preliminary data.</text>
</comment>
<keyword evidence="2" id="KW-0378">Hydrolase</keyword>
<name>A0A2M9CR16_9CELL</name>
<dbReference type="AlphaFoldDB" id="A0A2M9CR16"/>
<accession>A0A2M9CR16</accession>
<dbReference type="OrthoDB" id="9798208at2"/>
<gene>
    <name evidence="5" type="ORF">CLV28_1822</name>
</gene>
<reference evidence="5 6" key="1">
    <citation type="submission" date="2017-11" db="EMBL/GenBank/DDBJ databases">
        <title>Genomic Encyclopedia of Archaeal and Bacterial Type Strains, Phase II (KMG-II): From Individual Species to Whole Genera.</title>
        <authorList>
            <person name="Goeker M."/>
        </authorList>
    </citation>
    <scope>NUCLEOTIDE SEQUENCE [LARGE SCALE GENOMIC DNA]</scope>
    <source>
        <strain evidence="5 6">DSM 25478</strain>
    </source>
</reference>
<comment type="similarity">
    <text evidence="1">Belongs to the thioesterase PaaI family.</text>
</comment>
<evidence type="ECO:0000259" key="4">
    <source>
        <dbReference type="Pfam" id="PF03061"/>
    </source>
</evidence>
<evidence type="ECO:0000313" key="5">
    <source>
        <dbReference type="EMBL" id="PJJ74327.1"/>
    </source>
</evidence>
<feature type="compositionally biased region" description="Low complexity" evidence="3">
    <location>
        <begin position="15"/>
        <end position="32"/>
    </location>
</feature>
<feature type="region of interest" description="Disordered" evidence="3">
    <location>
        <begin position="1"/>
        <end position="38"/>
    </location>
</feature>
<dbReference type="GO" id="GO:0061522">
    <property type="term" value="F:1,4-dihydroxy-2-naphthoyl-CoA thioesterase activity"/>
    <property type="evidence" value="ECO:0007669"/>
    <property type="project" value="TreeGrafter"/>
</dbReference>
<proteinExistence type="inferred from homology"/>
<evidence type="ECO:0000256" key="1">
    <source>
        <dbReference type="ARBA" id="ARBA00008324"/>
    </source>
</evidence>
<dbReference type="Proteomes" id="UP000231693">
    <property type="component" value="Unassembled WGS sequence"/>
</dbReference>
<sequence>MTDTPAPAAHPPVDPAVATAPRAGGPATTAPPTDRPLDPTELAALVASTRGTLIERTGTQILEASAARVVATMPVEGNTQPAGLLHGGASAALAETVGSIAAQIHAGPGRASVGTELNATHHRGVRTGTVTAVATALHRGRTTASYEIVVSDDAGRRVCTARLSCLVLDA</sequence>
<dbReference type="InterPro" id="IPR003736">
    <property type="entry name" value="PAAI_dom"/>
</dbReference>